<dbReference type="InterPro" id="IPR036852">
    <property type="entry name" value="Peptidase_S8/S53_dom_sf"/>
</dbReference>
<evidence type="ECO:0000313" key="7">
    <source>
        <dbReference type="EMBL" id="WKW13565.1"/>
    </source>
</evidence>
<dbReference type="GO" id="GO:0004252">
    <property type="term" value="F:serine-type endopeptidase activity"/>
    <property type="evidence" value="ECO:0007669"/>
    <property type="project" value="InterPro"/>
</dbReference>
<dbReference type="AlphaFoldDB" id="A0AA49K2E1"/>
<accession>A0AA49K2E1</accession>
<evidence type="ECO:0000256" key="4">
    <source>
        <dbReference type="ARBA" id="ARBA00022825"/>
    </source>
</evidence>
<dbReference type="EMBL" id="CP130613">
    <property type="protein sequence ID" value="WKW16471.1"/>
    <property type="molecule type" value="Genomic_DNA"/>
</dbReference>
<keyword evidence="9" id="KW-1185">Reference proteome</keyword>
<keyword evidence="2" id="KW-0645">Protease</keyword>
<feature type="domain" description="Peptidase S8/S53" evidence="6">
    <location>
        <begin position="115"/>
        <end position="301"/>
    </location>
</feature>
<dbReference type="KEGG" id="pspc:Strain318_002887"/>
<evidence type="ECO:0000313" key="9">
    <source>
        <dbReference type="Proteomes" id="UP001229955"/>
    </source>
</evidence>
<name>A0AA49K2E1_9BACT</name>
<dbReference type="GO" id="GO:0006508">
    <property type="term" value="P:proteolysis"/>
    <property type="evidence" value="ECO:0007669"/>
    <property type="project" value="UniProtKB-KW"/>
</dbReference>
<accession>A0AA49JX88</accession>
<reference evidence="8" key="1">
    <citation type="submission" date="2023-07" db="EMBL/GenBank/DDBJ databases">
        <authorList>
            <person name="Haufschild T."/>
            <person name="Kallscheuer N."/>
            <person name="Hammer J."/>
            <person name="Kohn T."/>
            <person name="Kabuu M."/>
            <person name="Jogler M."/>
            <person name="Wohfarth N."/>
            <person name="Heuer A."/>
            <person name="Rohde M."/>
            <person name="van Teeseling M.C.F."/>
            <person name="Jogler C."/>
        </authorList>
    </citation>
    <scope>NUCLEOTIDE SEQUENCE</scope>
    <source>
        <strain evidence="7">Strain 138</strain>
        <strain evidence="8">Strain 318</strain>
    </source>
</reference>
<evidence type="ECO:0000259" key="6">
    <source>
        <dbReference type="Pfam" id="PF00082"/>
    </source>
</evidence>
<proteinExistence type="inferred from homology"/>
<dbReference type="PROSITE" id="PS51892">
    <property type="entry name" value="SUBTILASE"/>
    <property type="match status" value="1"/>
</dbReference>
<dbReference type="RefSeq" id="WP_367886403.1">
    <property type="nucleotide sequence ID" value="NZ_CP130612.1"/>
</dbReference>
<keyword evidence="3" id="KW-0378">Hydrolase</keyword>
<evidence type="ECO:0000313" key="8">
    <source>
        <dbReference type="EMBL" id="WKW16471.1"/>
    </source>
</evidence>
<evidence type="ECO:0000256" key="1">
    <source>
        <dbReference type="ARBA" id="ARBA00011073"/>
    </source>
</evidence>
<comment type="similarity">
    <text evidence="1 5">Belongs to the peptidase S8 family.</text>
</comment>
<dbReference type="EMBL" id="CP130612">
    <property type="protein sequence ID" value="WKW13565.1"/>
    <property type="molecule type" value="Genomic_DNA"/>
</dbReference>
<keyword evidence="4" id="KW-0720">Serine protease</keyword>
<gene>
    <name evidence="7" type="ORF">Strain138_002889</name>
    <name evidence="8" type="ORF">Strain318_002887</name>
</gene>
<dbReference type="InterPro" id="IPR050131">
    <property type="entry name" value="Peptidase_S8_subtilisin-like"/>
</dbReference>
<dbReference type="InterPro" id="IPR000209">
    <property type="entry name" value="Peptidase_S8/S53_dom"/>
</dbReference>
<protein>
    <submittedName>
        <fullName evidence="8">S8 family serine peptidase</fullName>
    </submittedName>
</protein>
<dbReference type="PANTHER" id="PTHR43806:SF11">
    <property type="entry name" value="CEREVISIN-RELATED"/>
    <property type="match status" value="1"/>
</dbReference>
<organism evidence="8 9">
    <name type="scientific">Pseudogemmatithrix spongiicola</name>
    <dbReference type="NCBI Taxonomy" id="3062599"/>
    <lineage>
        <taxon>Bacteria</taxon>
        <taxon>Pseudomonadati</taxon>
        <taxon>Gemmatimonadota</taxon>
        <taxon>Gemmatimonadia</taxon>
        <taxon>Gemmatimonadales</taxon>
        <taxon>Gemmatimonadaceae</taxon>
        <taxon>Pseudogemmatithrix</taxon>
    </lineage>
</organism>
<evidence type="ECO:0000256" key="2">
    <source>
        <dbReference type="ARBA" id="ARBA00022670"/>
    </source>
</evidence>
<sequence length="318" mass="34071">MRLADREAGIPGEFIVRLRDGAEDETVVEREILRDSHGRVIASLGGNRGFVARLDSVALGRALRNASVRYVEQSVRLLPDAAVQHQNVPANAWHLDRIDQQQQSPNGVYSYRYTGAGVRIWIVDTGVDPSHPDLVGRVDQLYYFTYNWTDPFAPCFWHGTPAAVVAAGTTYGVAKGATINVARVSDDCNSGAMSSAAAASAIYFIADYSPKPAIINASFGGQCPWYYPWCASSLQDAVNYAKSRGVPVIASAGNDGSDACDHYPASFASLAVGASDPNDSRVSNSLWASSYGGCVDLFAPGISIGVGQDQYFGEQSAW</sequence>
<dbReference type="Pfam" id="PF00082">
    <property type="entry name" value="Peptidase_S8"/>
    <property type="match status" value="1"/>
</dbReference>
<dbReference type="GO" id="GO:0005615">
    <property type="term" value="C:extracellular space"/>
    <property type="evidence" value="ECO:0007669"/>
    <property type="project" value="TreeGrafter"/>
</dbReference>
<dbReference type="PROSITE" id="PS00136">
    <property type="entry name" value="SUBTILASE_ASP"/>
    <property type="match status" value="1"/>
</dbReference>
<dbReference type="InterPro" id="IPR023827">
    <property type="entry name" value="Peptidase_S8_Asp-AS"/>
</dbReference>
<comment type="caution">
    <text evidence="5">Lacks conserved residue(s) required for the propagation of feature annotation.</text>
</comment>
<dbReference type="Gene3D" id="3.40.50.200">
    <property type="entry name" value="Peptidase S8/S53 domain"/>
    <property type="match status" value="1"/>
</dbReference>
<dbReference type="SUPFAM" id="SSF52743">
    <property type="entry name" value="Subtilisin-like"/>
    <property type="match status" value="1"/>
</dbReference>
<evidence type="ECO:0000256" key="5">
    <source>
        <dbReference type="PROSITE-ProRule" id="PRU01240"/>
    </source>
</evidence>
<evidence type="ECO:0000256" key="3">
    <source>
        <dbReference type="ARBA" id="ARBA00022801"/>
    </source>
</evidence>
<dbReference type="PANTHER" id="PTHR43806">
    <property type="entry name" value="PEPTIDASE S8"/>
    <property type="match status" value="1"/>
</dbReference>
<dbReference type="Proteomes" id="UP001229955">
    <property type="component" value="Chromosome"/>
</dbReference>